<gene>
    <name evidence="3" type="ORF">FPZ49_23660</name>
</gene>
<organism evidence="3 4">
    <name type="scientific">Paenibacillus cremeus</name>
    <dbReference type="NCBI Taxonomy" id="2163881"/>
    <lineage>
        <taxon>Bacteria</taxon>
        <taxon>Bacillati</taxon>
        <taxon>Bacillota</taxon>
        <taxon>Bacilli</taxon>
        <taxon>Bacillales</taxon>
        <taxon>Paenibacillaceae</taxon>
        <taxon>Paenibacillus</taxon>
    </lineage>
</organism>
<keyword evidence="1" id="KW-0732">Signal</keyword>
<feature type="chain" id="PRO_5021877034" evidence="1">
    <location>
        <begin position="29"/>
        <end position="249"/>
    </location>
</feature>
<dbReference type="GO" id="GO:0016829">
    <property type="term" value="F:lyase activity"/>
    <property type="evidence" value="ECO:0007669"/>
    <property type="project" value="UniProtKB-KW"/>
</dbReference>
<dbReference type="Gene3D" id="2.60.120.200">
    <property type="match status" value="1"/>
</dbReference>
<feature type="domain" description="Alginate lyase 2" evidence="2">
    <location>
        <begin position="33"/>
        <end position="246"/>
    </location>
</feature>
<evidence type="ECO:0000256" key="1">
    <source>
        <dbReference type="SAM" id="SignalP"/>
    </source>
</evidence>
<evidence type="ECO:0000313" key="4">
    <source>
        <dbReference type="Proteomes" id="UP000317036"/>
    </source>
</evidence>
<dbReference type="RefSeq" id="WP_144851668.1">
    <property type="nucleotide sequence ID" value="NZ_VNJI01000036.1"/>
</dbReference>
<reference evidence="3 4" key="1">
    <citation type="submission" date="2019-07" db="EMBL/GenBank/DDBJ databases">
        <authorList>
            <person name="Kim J."/>
        </authorList>
    </citation>
    <scope>NUCLEOTIDE SEQUENCE [LARGE SCALE GENOMIC DNA]</scope>
    <source>
        <strain evidence="3 4">JC52</strain>
    </source>
</reference>
<accession>A0A559K5V7</accession>
<dbReference type="AlphaFoldDB" id="A0A559K5V7"/>
<protein>
    <submittedName>
        <fullName evidence="3">Polysaccharide lyase family 7 protein</fullName>
    </submittedName>
</protein>
<evidence type="ECO:0000259" key="2">
    <source>
        <dbReference type="Pfam" id="PF08787"/>
    </source>
</evidence>
<dbReference type="SUPFAM" id="SSF49899">
    <property type="entry name" value="Concanavalin A-like lectins/glucanases"/>
    <property type="match status" value="1"/>
</dbReference>
<comment type="caution">
    <text evidence="3">The sequence shown here is derived from an EMBL/GenBank/DDBJ whole genome shotgun (WGS) entry which is preliminary data.</text>
</comment>
<dbReference type="EMBL" id="VNJI01000036">
    <property type="protein sequence ID" value="TVY07486.1"/>
    <property type="molecule type" value="Genomic_DNA"/>
</dbReference>
<dbReference type="OrthoDB" id="1113844at2"/>
<feature type="signal peptide" evidence="1">
    <location>
        <begin position="1"/>
        <end position="28"/>
    </location>
</feature>
<name>A0A559K5V7_9BACL</name>
<evidence type="ECO:0000313" key="3">
    <source>
        <dbReference type="EMBL" id="TVY07486.1"/>
    </source>
</evidence>
<keyword evidence="3" id="KW-0456">Lyase</keyword>
<dbReference type="InterPro" id="IPR013320">
    <property type="entry name" value="ConA-like_dom_sf"/>
</dbReference>
<keyword evidence="4" id="KW-1185">Reference proteome</keyword>
<sequence>MNRKVKAILATVTSAVMLLSIQLAPVCAAPNIDYHIWKLQQPDNTTISSSQLVSGYSSPYFYIASDGNQAFMDPQTGTPTSGSSHPRSELREITTSGANAAWSMTGTNTMTNTAKVTLQGGGTSGNTTIGQVFDSTGGFPLCEFEYEATPNSNGGNFRILYEESSGNGTYTYLSNVVPLNTQFTYKLSLSGGVLTVYVNGQSVFSKNPNLSGDQFYFKTGNYDQTATAGSNSTTPYTIVELNSVSVVHQ</sequence>
<dbReference type="Proteomes" id="UP000317036">
    <property type="component" value="Unassembled WGS sequence"/>
</dbReference>
<dbReference type="InterPro" id="IPR014895">
    <property type="entry name" value="Alginate_lyase_2"/>
</dbReference>
<proteinExistence type="predicted"/>
<dbReference type="Pfam" id="PF08787">
    <property type="entry name" value="Alginate_lyase2"/>
    <property type="match status" value="1"/>
</dbReference>